<dbReference type="AlphaFoldDB" id="A0A2T6ZAD3"/>
<dbReference type="Proteomes" id="UP000244722">
    <property type="component" value="Unassembled WGS sequence"/>
</dbReference>
<keyword evidence="2" id="KW-1185">Reference proteome</keyword>
<evidence type="ECO:0000313" key="1">
    <source>
        <dbReference type="EMBL" id="PUU72429.1"/>
    </source>
</evidence>
<evidence type="ECO:0000313" key="2">
    <source>
        <dbReference type="Proteomes" id="UP000244722"/>
    </source>
</evidence>
<protein>
    <submittedName>
        <fullName evidence="1">Uncharacterized protein</fullName>
    </submittedName>
</protein>
<gene>
    <name evidence="1" type="ORF">B9Z19DRAFT_1111748</name>
</gene>
<proteinExistence type="predicted"/>
<reference evidence="1 2" key="1">
    <citation type="submission" date="2017-04" db="EMBL/GenBank/DDBJ databases">
        <title>Draft genome sequence of Tuber borchii Vittad., a whitish edible truffle.</title>
        <authorList>
            <consortium name="DOE Joint Genome Institute"/>
            <person name="Murat C."/>
            <person name="Kuo A."/>
            <person name="Barry K.W."/>
            <person name="Clum A."/>
            <person name="Dockter R.B."/>
            <person name="Fauchery L."/>
            <person name="Iotti M."/>
            <person name="Kohler A."/>
            <person name="Labutti K."/>
            <person name="Lindquist E.A."/>
            <person name="Lipzen A."/>
            <person name="Ohm R.A."/>
            <person name="Wang M."/>
            <person name="Grigoriev I.V."/>
            <person name="Zambonelli A."/>
            <person name="Martin F.M."/>
        </authorList>
    </citation>
    <scope>NUCLEOTIDE SEQUENCE [LARGE SCALE GENOMIC DNA]</scope>
    <source>
        <strain evidence="1 2">Tbo3840</strain>
    </source>
</reference>
<organism evidence="1 2">
    <name type="scientific">Tuber borchii</name>
    <name type="common">White truffle</name>
    <dbReference type="NCBI Taxonomy" id="42251"/>
    <lineage>
        <taxon>Eukaryota</taxon>
        <taxon>Fungi</taxon>
        <taxon>Dikarya</taxon>
        <taxon>Ascomycota</taxon>
        <taxon>Pezizomycotina</taxon>
        <taxon>Pezizomycetes</taxon>
        <taxon>Pezizales</taxon>
        <taxon>Tuberaceae</taxon>
        <taxon>Tuber</taxon>
    </lineage>
</organism>
<accession>A0A2T6ZAD3</accession>
<sequence length="118" mass="12654">MAPIPFVHRDAKAVLSTLLSTKSSATSPEGIDIAGLNGHVTPSLLPSPPPIAPLELPVPAGFELGPLEPEKEPLSETARLQSPDVYEGMVSNRWNSNHKRSSMILVSFIDRDAYTANP</sequence>
<comment type="caution">
    <text evidence="1">The sequence shown here is derived from an EMBL/GenBank/DDBJ whole genome shotgun (WGS) entry which is preliminary data.</text>
</comment>
<name>A0A2T6ZAD3_TUBBO</name>
<dbReference type="EMBL" id="NESQ01000537">
    <property type="protein sequence ID" value="PUU72429.1"/>
    <property type="molecule type" value="Genomic_DNA"/>
</dbReference>